<name>A0A1I8EW51_WUCBA</name>
<proteinExistence type="predicted"/>
<sequence length="335" mass="38450">MYTSICLHTDALVWFVAYLSVRHFILAIRLASSVFVCRCIHEGENVKGEWKCLSANLASSRRPLTDVEWRCSLQRRRMLDAERKRRLREDNAYRVLERARNREARRRQRENPKFREAERARARAYYMSLSSTATNEGIICDSCGLIVKHVKALRTHRAEFHPRQRMSLENICNSSSRDIPPSSDGSTVDFSKLIMNAIKKGDSVEHSLVDFYGIIFSDVEAAVERMLSCKLKKHQSFDLQTHLALEAKFEELREYVLETEKNVEKLAVYGAASSNSMEEQKLSIPSDLISMLSTLFTLLLYHRFKDFILHRIPPESSGLTGIVEKSNETGKIGGN</sequence>
<evidence type="ECO:0000259" key="1">
    <source>
        <dbReference type="PROSITE" id="PS00028"/>
    </source>
</evidence>
<feature type="domain" description="C2H2-type" evidence="1">
    <location>
        <begin position="140"/>
        <end position="161"/>
    </location>
</feature>
<reference evidence="2" key="1">
    <citation type="submission" date="2016-11" db="UniProtKB">
        <authorList>
            <consortium name="WormBaseParasite"/>
        </authorList>
    </citation>
    <scope>IDENTIFICATION</scope>
    <source>
        <strain evidence="2">pt0022</strain>
    </source>
</reference>
<dbReference type="InterPro" id="IPR013087">
    <property type="entry name" value="Znf_C2H2_type"/>
</dbReference>
<dbReference type="WBParaSite" id="maker-PairedContig_5864-snap-gene-2.35-mRNA-1">
    <property type="protein sequence ID" value="maker-PairedContig_5864-snap-gene-2.35-mRNA-1"/>
    <property type="gene ID" value="maker-PairedContig_5864-snap-gene-2.35"/>
</dbReference>
<organism evidence="2">
    <name type="scientific">Wuchereria bancrofti</name>
    <dbReference type="NCBI Taxonomy" id="6293"/>
    <lineage>
        <taxon>Eukaryota</taxon>
        <taxon>Metazoa</taxon>
        <taxon>Ecdysozoa</taxon>
        <taxon>Nematoda</taxon>
        <taxon>Chromadorea</taxon>
        <taxon>Rhabditida</taxon>
        <taxon>Spirurina</taxon>
        <taxon>Spiruromorpha</taxon>
        <taxon>Filarioidea</taxon>
        <taxon>Onchocercidae</taxon>
        <taxon>Wuchereria</taxon>
    </lineage>
</organism>
<evidence type="ECO:0000313" key="2">
    <source>
        <dbReference type="WBParaSite" id="maker-PairedContig_5864-snap-gene-2.35-mRNA-1"/>
    </source>
</evidence>
<protein>
    <submittedName>
        <fullName evidence="2">C2H2-type domain-containing protein</fullName>
    </submittedName>
</protein>
<accession>A0A1I8EW51</accession>
<dbReference type="PROSITE" id="PS00028">
    <property type="entry name" value="ZINC_FINGER_C2H2_1"/>
    <property type="match status" value="1"/>
</dbReference>
<dbReference type="AlphaFoldDB" id="A0A1I8EW51"/>